<gene>
    <name evidence="2" type="ORF">PPRIM_AZ9-3.1.T0080447</name>
</gene>
<dbReference type="GO" id="GO:0005829">
    <property type="term" value="C:cytosol"/>
    <property type="evidence" value="ECO:0007669"/>
    <property type="project" value="TreeGrafter"/>
</dbReference>
<evidence type="ECO:0000313" key="3">
    <source>
        <dbReference type="Proteomes" id="UP000688137"/>
    </source>
</evidence>
<dbReference type="GO" id="GO:0006152">
    <property type="term" value="P:purine nucleoside catabolic process"/>
    <property type="evidence" value="ECO:0007669"/>
    <property type="project" value="TreeGrafter"/>
</dbReference>
<reference evidence="2" key="1">
    <citation type="submission" date="2021-01" db="EMBL/GenBank/DDBJ databases">
        <authorList>
            <consortium name="Genoscope - CEA"/>
            <person name="William W."/>
        </authorList>
    </citation>
    <scope>NUCLEOTIDE SEQUENCE</scope>
</reference>
<feature type="domain" description="Inosine/uridine-preferring nucleoside hydrolase" evidence="1">
    <location>
        <begin position="8"/>
        <end position="304"/>
    </location>
</feature>
<dbReference type="Proteomes" id="UP000688137">
    <property type="component" value="Unassembled WGS sequence"/>
</dbReference>
<dbReference type="CDD" id="cd02651">
    <property type="entry name" value="nuc_hydro_IU_UC_XIUA"/>
    <property type="match status" value="1"/>
</dbReference>
<protein>
    <recommendedName>
        <fullName evidence="1">Inosine/uridine-preferring nucleoside hydrolase domain-containing protein</fullName>
    </recommendedName>
</protein>
<dbReference type="GO" id="GO:0008477">
    <property type="term" value="F:purine nucleosidase activity"/>
    <property type="evidence" value="ECO:0007669"/>
    <property type="project" value="TreeGrafter"/>
</dbReference>
<dbReference type="InterPro" id="IPR001910">
    <property type="entry name" value="Inosine/uridine_hydrolase_dom"/>
</dbReference>
<evidence type="ECO:0000313" key="2">
    <source>
        <dbReference type="EMBL" id="CAD8044878.1"/>
    </source>
</evidence>
<sequence length="320" mass="35631">MEVEKVNIWLDCDVGNDDAMAIILALFHPKSNLLGVSTCFGNTCLENCTANTIRILSSVGKSDVPVFRGADCSLRSVKASAEVHGKLGLFGAEKLIQTFEPVQNISLNELIKKTVGEQKFVIVVTGPQTNIAILLRDHPELIPQISEIIFMGGTSGFGNATPNSEYNIYSDPEAAQFVIDTCKKNKLKLVMIALDLTYTCLLVEPIQQKIQDINTNFSDWCLEMLKEFQAAYKAEEFDFPPIHDPVAVFYALQPELYTTKPLYVAVDCESKLCYGRTVVDKHGILGKEPTLLFARRVVVEEFWNQMIEAIKIASKNSKIE</sequence>
<dbReference type="PANTHER" id="PTHR12304">
    <property type="entry name" value="INOSINE-URIDINE PREFERRING NUCLEOSIDE HYDROLASE"/>
    <property type="match status" value="1"/>
</dbReference>
<name>A0A8S1K3H1_PARPR</name>
<dbReference type="InterPro" id="IPR023186">
    <property type="entry name" value="IUNH"/>
</dbReference>
<dbReference type="PANTHER" id="PTHR12304:SF4">
    <property type="entry name" value="URIDINE NUCLEOSIDASE"/>
    <property type="match status" value="1"/>
</dbReference>
<proteinExistence type="predicted"/>
<dbReference type="EMBL" id="CAJJDM010000004">
    <property type="protein sequence ID" value="CAD8044878.1"/>
    <property type="molecule type" value="Genomic_DNA"/>
</dbReference>
<dbReference type="FunFam" id="3.90.245.10:FF:000018">
    <property type="entry name" value="Inosine-uridine preferring nucleoside hydrolase family protein"/>
    <property type="match status" value="1"/>
</dbReference>
<dbReference type="Pfam" id="PF01156">
    <property type="entry name" value="IU_nuc_hydro"/>
    <property type="match status" value="1"/>
</dbReference>
<dbReference type="AlphaFoldDB" id="A0A8S1K3H1"/>
<comment type="caution">
    <text evidence="2">The sequence shown here is derived from an EMBL/GenBank/DDBJ whole genome shotgun (WGS) entry which is preliminary data.</text>
</comment>
<keyword evidence="3" id="KW-1185">Reference proteome</keyword>
<organism evidence="2 3">
    <name type="scientific">Paramecium primaurelia</name>
    <dbReference type="NCBI Taxonomy" id="5886"/>
    <lineage>
        <taxon>Eukaryota</taxon>
        <taxon>Sar</taxon>
        <taxon>Alveolata</taxon>
        <taxon>Ciliophora</taxon>
        <taxon>Intramacronucleata</taxon>
        <taxon>Oligohymenophorea</taxon>
        <taxon>Peniculida</taxon>
        <taxon>Parameciidae</taxon>
        <taxon>Paramecium</taxon>
    </lineage>
</organism>
<accession>A0A8S1K3H1</accession>
<evidence type="ECO:0000259" key="1">
    <source>
        <dbReference type="Pfam" id="PF01156"/>
    </source>
</evidence>
<dbReference type="OMA" id="WVGVETK"/>